<evidence type="ECO:0000313" key="2">
    <source>
        <dbReference type="Proteomes" id="UP000298111"/>
    </source>
</evidence>
<dbReference type="EMBL" id="RCIY01000095">
    <property type="protein sequence ID" value="TGG77235.1"/>
    <property type="molecule type" value="Genomic_DNA"/>
</dbReference>
<comment type="caution">
    <text evidence="1">The sequence shown here is derived from an EMBL/GenBank/DDBJ whole genome shotgun (WGS) entry which is preliminary data.</text>
</comment>
<organism evidence="1 2">
    <name type="scientific">Streptomyces albus</name>
    <dbReference type="NCBI Taxonomy" id="1888"/>
    <lineage>
        <taxon>Bacteria</taxon>
        <taxon>Bacillati</taxon>
        <taxon>Actinomycetota</taxon>
        <taxon>Actinomycetes</taxon>
        <taxon>Kitasatosporales</taxon>
        <taxon>Streptomycetaceae</taxon>
        <taxon>Streptomyces</taxon>
    </lineage>
</organism>
<reference evidence="1 2" key="1">
    <citation type="submission" date="2018-10" db="EMBL/GenBank/DDBJ databases">
        <title>Isolation of pseudouridimycin from Streptomyces albus DSM 40763.</title>
        <authorList>
            <person name="Rosenqvist P."/>
            <person name="Metsae-Ketelae M."/>
            <person name="Virta P."/>
        </authorList>
    </citation>
    <scope>NUCLEOTIDE SEQUENCE [LARGE SCALE GENOMIC DNA]</scope>
    <source>
        <strain evidence="1 2">DSM 40763</strain>
    </source>
</reference>
<dbReference type="Proteomes" id="UP000298111">
    <property type="component" value="Unassembled WGS sequence"/>
</dbReference>
<proteinExistence type="predicted"/>
<evidence type="ECO:0000313" key="1">
    <source>
        <dbReference type="EMBL" id="TGG77235.1"/>
    </source>
</evidence>
<gene>
    <name evidence="1" type="ORF">D8771_27365</name>
</gene>
<accession>A0A8H1L6R0</accession>
<protein>
    <submittedName>
        <fullName evidence="1">Uncharacterized protein</fullName>
    </submittedName>
</protein>
<sequence>MSSVEQVRELLLSRLSGAFETGGLTMTVHALDIVENERTFTAVLLVEVQGERWRVRIPSDKADMHVFDGRPSAELVTGIADMLRIQLVEWWFTKNGERRSARMGERVA</sequence>
<name>A0A8H1L6R0_9ACTN</name>
<dbReference type="AlphaFoldDB" id="A0A8H1L6R0"/>